<evidence type="ECO:0000313" key="3">
    <source>
        <dbReference type="Proteomes" id="UP001229486"/>
    </source>
</evidence>
<dbReference type="RefSeq" id="WP_392392406.1">
    <property type="nucleotide sequence ID" value="NZ_JAURTK010000001.1"/>
</dbReference>
<feature type="coiled-coil region" evidence="1">
    <location>
        <begin position="183"/>
        <end position="249"/>
    </location>
</feature>
<organism evidence="2 3">
    <name type="scientific">Paraburkholderia caledonica</name>
    <dbReference type="NCBI Taxonomy" id="134536"/>
    <lineage>
        <taxon>Bacteria</taxon>
        <taxon>Pseudomonadati</taxon>
        <taxon>Pseudomonadota</taxon>
        <taxon>Betaproteobacteria</taxon>
        <taxon>Burkholderiales</taxon>
        <taxon>Burkholderiaceae</taxon>
        <taxon>Paraburkholderia</taxon>
    </lineage>
</organism>
<reference evidence="2" key="1">
    <citation type="submission" date="2023-07" db="EMBL/GenBank/DDBJ databases">
        <title>Sorghum-associated microbial communities from plants grown in Nebraska, USA.</title>
        <authorList>
            <person name="Schachtman D."/>
        </authorList>
    </citation>
    <scope>NUCLEOTIDE SEQUENCE</scope>
    <source>
        <strain evidence="2">DS1061</strain>
    </source>
</reference>
<gene>
    <name evidence="2" type="ORF">J2793_000117</name>
</gene>
<keyword evidence="1" id="KW-0175">Coiled coil</keyword>
<dbReference type="EMBL" id="JAURTK010000001">
    <property type="protein sequence ID" value="MDP9644695.1"/>
    <property type="molecule type" value="Genomic_DNA"/>
</dbReference>
<sequence length="346" mass="38532">MSMLSWLLNRHRHDDRSDHQQMKQMLERVVGMSPPLRFARNYEARLLPALTEAVRYIERLTAEVPAAHEATAAAWSSDPCIHAFFTTPQDVCAALSQSEHLRSYFEEHAELLEVFAVLGMALHQRQVFGVAQHGVATRSDVAQTTVSFSDHQVRVCGATDAELRQQIVLRLLDQLMLQGLKKIETDESRRNALQEERALLRARLVLLERQAAGVQSMLGSKAPPSVGEMASAQAQLDGNEQELAKLGLKTETIERGLGLICEVLSSPGPYLCVQQKKLRLDPMNIVADGTDGTNGTGGREANEVEFTVVQLPESANLTRAFALLRFKRSDLLPERDMFGEARRLLI</sequence>
<dbReference type="Proteomes" id="UP001229486">
    <property type="component" value="Unassembled WGS sequence"/>
</dbReference>
<proteinExistence type="predicted"/>
<evidence type="ECO:0000313" key="2">
    <source>
        <dbReference type="EMBL" id="MDP9644695.1"/>
    </source>
</evidence>
<accession>A0AB73I408</accession>
<protein>
    <submittedName>
        <fullName evidence="2">Uncharacterized protein</fullName>
    </submittedName>
</protein>
<name>A0AB73I408_9BURK</name>
<dbReference type="AlphaFoldDB" id="A0AB73I408"/>
<comment type="caution">
    <text evidence="2">The sequence shown here is derived from an EMBL/GenBank/DDBJ whole genome shotgun (WGS) entry which is preliminary data.</text>
</comment>
<evidence type="ECO:0000256" key="1">
    <source>
        <dbReference type="SAM" id="Coils"/>
    </source>
</evidence>